<dbReference type="OrthoDB" id="3352408at2759"/>
<dbReference type="GO" id="GO:0000166">
    <property type="term" value="F:nucleotide binding"/>
    <property type="evidence" value="ECO:0007669"/>
    <property type="project" value="InterPro"/>
</dbReference>
<comment type="subcellular location">
    <subcellularLocation>
        <location evidence="1">Endomembrane system</location>
        <topology evidence="1">Multi-pass membrane protein</topology>
    </subcellularLocation>
</comment>
<keyword evidence="4 7" id="KW-1133">Transmembrane helix</keyword>
<organism evidence="10 11">
    <name type="scientific">Obba rivulosa</name>
    <dbReference type="NCBI Taxonomy" id="1052685"/>
    <lineage>
        <taxon>Eukaryota</taxon>
        <taxon>Fungi</taxon>
        <taxon>Dikarya</taxon>
        <taxon>Basidiomycota</taxon>
        <taxon>Agaricomycotina</taxon>
        <taxon>Agaricomycetes</taxon>
        <taxon>Polyporales</taxon>
        <taxon>Gelatoporiaceae</taxon>
        <taxon>Obba</taxon>
    </lineage>
</organism>
<dbReference type="PANTHER" id="PTHR24093:SF369">
    <property type="entry name" value="CALCIUM-TRANSPORTING ATPASE"/>
    <property type="match status" value="1"/>
</dbReference>
<feature type="domain" description="P-type ATPase A" evidence="8">
    <location>
        <begin position="334"/>
        <end position="458"/>
    </location>
</feature>
<keyword evidence="2 7" id="KW-0812">Transmembrane</keyword>
<dbReference type="SUPFAM" id="SSF81660">
    <property type="entry name" value="Metal cation-transporting ATPase, ATP-binding domain N"/>
    <property type="match status" value="1"/>
</dbReference>
<dbReference type="AlphaFoldDB" id="A0A8E2APQ2"/>
<dbReference type="Gene3D" id="2.70.150.10">
    <property type="entry name" value="Calcium-transporting ATPase, cytoplasmic transduction domain A"/>
    <property type="match status" value="1"/>
</dbReference>
<dbReference type="SUPFAM" id="SSF81665">
    <property type="entry name" value="Calcium ATPase, transmembrane domain M"/>
    <property type="match status" value="1"/>
</dbReference>
<feature type="region of interest" description="Disordered" evidence="6">
    <location>
        <begin position="1"/>
        <end position="94"/>
    </location>
</feature>
<dbReference type="InterPro" id="IPR008250">
    <property type="entry name" value="ATPase_P-typ_transduc_dom_A_sf"/>
</dbReference>
<feature type="compositionally biased region" description="Polar residues" evidence="6">
    <location>
        <begin position="40"/>
        <end position="51"/>
    </location>
</feature>
<accession>A0A8E2APQ2</accession>
<evidence type="ECO:0000256" key="4">
    <source>
        <dbReference type="ARBA" id="ARBA00022989"/>
    </source>
</evidence>
<dbReference type="GO" id="GO:0005388">
    <property type="term" value="F:P-type calcium transporter activity"/>
    <property type="evidence" value="ECO:0007669"/>
    <property type="project" value="TreeGrafter"/>
</dbReference>
<proteinExistence type="predicted"/>
<evidence type="ECO:0000256" key="6">
    <source>
        <dbReference type="SAM" id="MobiDB-lite"/>
    </source>
</evidence>
<dbReference type="GO" id="GO:0012505">
    <property type="term" value="C:endomembrane system"/>
    <property type="evidence" value="ECO:0007669"/>
    <property type="project" value="UniProtKB-SubCell"/>
</dbReference>
<reference evidence="10 11" key="1">
    <citation type="submission" date="2016-07" db="EMBL/GenBank/DDBJ databases">
        <title>Draft genome of the white-rot fungus Obba rivulosa 3A-2.</title>
        <authorList>
            <consortium name="DOE Joint Genome Institute"/>
            <person name="Miettinen O."/>
            <person name="Riley R."/>
            <person name="Acob R."/>
            <person name="Barry K."/>
            <person name="Cullen D."/>
            <person name="De Vries R."/>
            <person name="Hainaut M."/>
            <person name="Hatakka A."/>
            <person name="Henrissat B."/>
            <person name="Hilden K."/>
            <person name="Kuo R."/>
            <person name="Labutti K."/>
            <person name="Lipzen A."/>
            <person name="Makela M.R."/>
            <person name="Sandor L."/>
            <person name="Spatafora J.W."/>
            <person name="Grigoriev I.V."/>
            <person name="Hibbett D.S."/>
        </authorList>
    </citation>
    <scope>NUCLEOTIDE SEQUENCE [LARGE SCALE GENOMIC DNA]</scope>
    <source>
        <strain evidence="10 11">3A-2</strain>
    </source>
</reference>
<keyword evidence="5 7" id="KW-0472">Membrane</keyword>
<dbReference type="PROSITE" id="PS00154">
    <property type="entry name" value="ATPASE_E1_E2"/>
    <property type="match status" value="1"/>
</dbReference>
<dbReference type="InterPro" id="IPR023299">
    <property type="entry name" value="ATPase_P-typ_cyto_dom_N"/>
</dbReference>
<evidence type="ECO:0000256" key="7">
    <source>
        <dbReference type="SAM" id="Phobius"/>
    </source>
</evidence>
<protein>
    <submittedName>
        <fullName evidence="10">Calcium ATPase</fullName>
    </submittedName>
</protein>
<feature type="transmembrane region" description="Helical" evidence="7">
    <location>
        <begin position="478"/>
        <end position="500"/>
    </location>
</feature>
<dbReference type="PRINTS" id="PR00119">
    <property type="entry name" value="CATATPASE"/>
</dbReference>
<dbReference type="GO" id="GO:0006874">
    <property type="term" value="P:intracellular calcium ion homeostasis"/>
    <property type="evidence" value="ECO:0007669"/>
    <property type="project" value="TreeGrafter"/>
</dbReference>
<keyword evidence="3" id="KW-0460">Magnesium</keyword>
<dbReference type="SUPFAM" id="SSF81653">
    <property type="entry name" value="Calcium ATPase, transduction domain A"/>
    <property type="match status" value="1"/>
</dbReference>
<evidence type="ECO:0000256" key="3">
    <source>
        <dbReference type="ARBA" id="ARBA00022842"/>
    </source>
</evidence>
<dbReference type="Gene3D" id="3.40.1110.10">
    <property type="entry name" value="Calcium-transporting ATPase, cytoplasmic domain N"/>
    <property type="match status" value="1"/>
</dbReference>
<dbReference type="InterPro" id="IPR018303">
    <property type="entry name" value="ATPase_P-typ_P_site"/>
</dbReference>
<evidence type="ECO:0000256" key="2">
    <source>
        <dbReference type="ARBA" id="ARBA00022692"/>
    </source>
</evidence>
<evidence type="ECO:0000256" key="1">
    <source>
        <dbReference type="ARBA" id="ARBA00004127"/>
    </source>
</evidence>
<dbReference type="GO" id="GO:0005886">
    <property type="term" value="C:plasma membrane"/>
    <property type="evidence" value="ECO:0007669"/>
    <property type="project" value="TreeGrafter"/>
</dbReference>
<dbReference type="Gene3D" id="3.40.50.1000">
    <property type="entry name" value="HAD superfamily/HAD-like"/>
    <property type="match status" value="1"/>
</dbReference>
<dbReference type="Proteomes" id="UP000250043">
    <property type="component" value="Unassembled WGS sequence"/>
</dbReference>
<dbReference type="Gene3D" id="1.20.1110.10">
    <property type="entry name" value="Calcium-transporting ATPase, transmembrane domain"/>
    <property type="match status" value="1"/>
</dbReference>
<evidence type="ECO:0000259" key="9">
    <source>
        <dbReference type="Pfam" id="PF00690"/>
    </source>
</evidence>
<feature type="domain" description="Cation-transporting P-type ATPase N-terminal" evidence="9">
    <location>
        <begin position="230"/>
        <end position="275"/>
    </location>
</feature>
<dbReference type="InterPro" id="IPR059000">
    <property type="entry name" value="ATPase_P-type_domA"/>
</dbReference>
<sequence length="713" mass="76541">MSHKRKGSFTSSISAGTEPDPHGSELLPLTPQRTGGEASTILSPTHTQFDYSSDADGVTVASRSYSGAKPIDGTPSDSGHADDQCEHSSPPLDVSQDDAIDPGPFALKPHHLASLVDPKSLELLHLMGGADAVLKSLGTSRQRGLSKRALGKFPSGSSHVPSLYVDKAQDPGPGASLCASHHRNSDDISGESDVKKVPSVVIMGPGRESGDDGDIVHGDVDEEEGTAYEATLEQRQAVYGRNILRMRKTKNPLQLMFLALKDKVLLLLSIAAVVSVSLCLHEDFGTPRPPGEPHVDWVEGVAIIIAIIIVVMVGSLNDWQKERQFQVLNEKKEERGVKVIRDGIEQVVDIKDVVVGDVALVEPGEIIPCDGIFLSGHNVKCDESGVTGESDAIKKISYEECVRAKSISESDVAFGGEHGGLKHTDCFMVSGSKVLEGYGSYVVIAVGPRSFNGRIMMALRGETENTPLQSKLNDLAELIAKLGSAAGLILFTALMIRFFVQLGTGNPQRTANEKGIAFVQILIISVTLIVVAVPEGLPLAVTLALAFATKRMTKEKLLVRVLGSCETMANASVVCTDKTGTLTQNSMTVVAGSVGIHCKFVRKLEDNKERTNANEPAGVKETAVRKHAQDFSIDQSALNDTLLSQLRDLFNEAIAINSTAFEDNDPETGDVVFVGSKTETALLTFAKENEWPDYKKTREAAQIVQMIPFSRSE</sequence>
<feature type="transmembrane region" description="Helical" evidence="7">
    <location>
        <begin position="297"/>
        <end position="316"/>
    </location>
</feature>
<dbReference type="PANTHER" id="PTHR24093">
    <property type="entry name" value="CATION TRANSPORTING ATPASE"/>
    <property type="match status" value="1"/>
</dbReference>
<dbReference type="FunFam" id="2.70.150.10:FF:000028">
    <property type="entry name" value="Calcium-transporting ATPase"/>
    <property type="match status" value="1"/>
</dbReference>
<gene>
    <name evidence="10" type="ORF">OBBRIDRAFT_838736</name>
</gene>
<dbReference type="Pfam" id="PF00122">
    <property type="entry name" value="E1-E2_ATPase"/>
    <property type="match status" value="1"/>
</dbReference>
<evidence type="ECO:0000313" key="10">
    <source>
        <dbReference type="EMBL" id="OCH85709.1"/>
    </source>
</evidence>
<evidence type="ECO:0000259" key="8">
    <source>
        <dbReference type="Pfam" id="PF00122"/>
    </source>
</evidence>
<keyword evidence="11" id="KW-1185">Reference proteome</keyword>
<dbReference type="InterPro" id="IPR023214">
    <property type="entry name" value="HAD_sf"/>
</dbReference>
<feature type="transmembrane region" description="Helical" evidence="7">
    <location>
        <begin position="520"/>
        <end position="548"/>
    </location>
</feature>
<name>A0A8E2APQ2_9APHY</name>
<evidence type="ECO:0000256" key="5">
    <source>
        <dbReference type="ARBA" id="ARBA00023136"/>
    </source>
</evidence>
<dbReference type="EMBL" id="KV722567">
    <property type="protein sequence ID" value="OCH85709.1"/>
    <property type="molecule type" value="Genomic_DNA"/>
</dbReference>
<dbReference type="InterPro" id="IPR023298">
    <property type="entry name" value="ATPase_P-typ_TM_dom_sf"/>
</dbReference>
<dbReference type="Pfam" id="PF00690">
    <property type="entry name" value="Cation_ATPase_N"/>
    <property type="match status" value="1"/>
</dbReference>
<dbReference type="Pfam" id="PF13246">
    <property type="entry name" value="Cation_ATPase"/>
    <property type="match status" value="1"/>
</dbReference>
<feature type="transmembrane region" description="Helical" evidence="7">
    <location>
        <begin position="255"/>
        <end position="277"/>
    </location>
</feature>
<dbReference type="InterPro" id="IPR004014">
    <property type="entry name" value="ATPase_P-typ_cation-transptr_N"/>
</dbReference>
<evidence type="ECO:0000313" key="11">
    <source>
        <dbReference type="Proteomes" id="UP000250043"/>
    </source>
</evidence>